<geneLocation type="plasmid" evidence="1 2">
    <name>pPP1</name>
</geneLocation>
<protein>
    <submittedName>
        <fullName evidence="1">Uncharacterized protein</fullName>
    </submittedName>
</protein>
<evidence type="ECO:0000313" key="1">
    <source>
        <dbReference type="EMBL" id="BDD01128.1"/>
    </source>
</evidence>
<organism evidence="1 2">
    <name type="scientific">Persicobacter psychrovividus</name>
    <dbReference type="NCBI Taxonomy" id="387638"/>
    <lineage>
        <taxon>Bacteria</taxon>
        <taxon>Pseudomonadati</taxon>
        <taxon>Bacteroidota</taxon>
        <taxon>Cytophagia</taxon>
        <taxon>Cytophagales</taxon>
        <taxon>Persicobacteraceae</taxon>
        <taxon>Persicobacter</taxon>
    </lineage>
</organism>
<sequence length="46" mass="5335">MKTVQSTFAPQAAQEINLLRLNQMGVISLEEAYKIVMDRRKRSLKK</sequence>
<gene>
    <name evidence="1" type="ORF">PEPS_34080</name>
</gene>
<accession>A0ABM7VJJ2</accession>
<keyword evidence="1" id="KW-0614">Plasmid</keyword>
<reference evidence="1 2" key="1">
    <citation type="submission" date="2021-12" db="EMBL/GenBank/DDBJ databases">
        <title>Genome sequencing of bacteria with rrn-lacking chromosome and rrn-plasmid.</title>
        <authorList>
            <person name="Anda M."/>
            <person name="Iwasaki W."/>
        </authorList>
    </citation>
    <scope>NUCLEOTIDE SEQUENCE [LARGE SCALE GENOMIC DNA]</scope>
    <source>
        <strain evidence="1 2">NBRC 101262</strain>
        <plasmid evidence="1 2">pPP1</plasmid>
    </source>
</reference>
<proteinExistence type="predicted"/>
<name>A0ABM7VJJ2_9BACT</name>
<dbReference type="EMBL" id="AP025293">
    <property type="protein sequence ID" value="BDD01128.1"/>
    <property type="molecule type" value="Genomic_DNA"/>
</dbReference>
<dbReference type="RefSeq" id="WP_338398295.1">
    <property type="nucleotide sequence ID" value="NZ_AP025293.1"/>
</dbReference>
<evidence type="ECO:0000313" key="2">
    <source>
        <dbReference type="Proteomes" id="UP001354989"/>
    </source>
</evidence>
<keyword evidence="2" id="KW-1185">Reference proteome</keyword>
<dbReference type="Proteomes" id="UP001354989">
    <property type="component" value="Plasmid pPP1"/>
</dbReference>